<evidence type="ECO:0000313" key="2">
    <source>
        <dbReference type="Proteomes" id="UP001148629"/>
    </source>
</evidence>
<keyword evidence="2" id="KW-1185">Reference proteome</keyword>
<organism evidence="1 2">
    <name type="scientific">Fusarium decemcellulare</name>
    <dbReference type="NCBI Taxonomy" id="57161"/>
    <lineage>
        <taxon>Eukaryota</taxon>
        <taxon>Fungi</taxon>
        <taxon>Dikarya</taxon>
        <taxon>Ascomycota</taxon>
        <taxon>Pezizomycotina</taxon>
        <taxon>Sordariomycetes</taxon>
        <taxon>Hypocreomycetidae</taxon>
        <taxon>Hypocreales</taxon>
        <taxon>Nectriaceae</taxon>
        <taxon>Fusarium</taxon>
        <taxon>Fusarium decemcellulare species complex</taxon>
    </lineage>
</organism>
<gene>
    <name evidence="1" type="ORF">NM208_g1977</name>
</gene>
<name>A0ACC1SU11_9HYPO</name>
<protein>
    <submittedName>
        <fullName evidence="1">Uncharacterized protein</fullName>
    </submittedName>
</protein>
<evidence type="ECO:0000313" key="1">
    <source>
        <dbReference type="EMBL" id="KAJ3546502.1"/>
    </source>
</evidence>
<sequence>MLTFGEGMLSRAEHLITVLASILDIDDAKANMPTSTHEWLVFATCRQNSAHDIPDSGSTGPALFSNETSPEEKVNAVKLPRETTSLVDDLKMGNAADVEDAAGDEEVDRAEAGAKDEISEISFNISKLVAGMDSIDLEDP</sequence>
<accession>A0ACC1SU11</accession>
<proteinExistence type="predicted"/>
<reference evidence="1" key="1">
    <citation type="submission" date="2022-08" db="EMBL/GenBank/DDBJ databases">
        <title>Genome Sequence of Fusarium decemcellulare.</title>
        <authorList>
            <person name="Buettner E."/>
        </authorList>
    </citation>
    <scope>NUCLEOTIDE SEQUENCE</scope>
    <source>
        <strain evidence="1">Babe19</strain>
    </source>
</reference>
<dbReference type="Proteomes" id="UP001148629">
    <property type="component" value="Unassembled WGS sequence"/>
</dbReference>
<comment type="caution">
    <text evidence="1">The sequence shown here is derived from an EMBL/GenBank/DDBJ whole genome shotgun (WGS) entry which is preliminary data.</text>
</comment>
<dbReference type="EMBL" id="JANRMS010000111">
    <property type="protein sequence ID" value="KAJ3546502.1"/>
    <property type="molecule type" value="Genomic_DNA"/>
</dbReference>